<protein>
    <recommendedName>
        <fullName evidence="2 5">Aminoglycoside N(3)-acetyltransferase</fullName>
        <ecNumber evidence="5">2.3.1.-</ecNumber>
    </recommendedName>
</protein>
<comment type="similarity">
    <text evidence="1 5">Belongs to the antibiotic N-acetyltransferase family.</text>
</comment>
<dbReference type="EC" id="2.3.1.-" evidence="5"/>
<dbReference type="GO" id="GO:0046353">
    <property type="term" value="F:aminoglycoside 3-N-acetyltransferase activity"/>
    <property type="evidence" value="ECO:0007669"/>
    <property type="project" value="UniProtKB-EC"/>
</dbReference>
<gene>
    <name evidence="6" type="ORF">N479_20325</name>
</gene>
<sequence>MKSASVEAIKQTLYGLGIKKDDNVFIHSSLFSVGKIDDVQPQDIPKVLLSCFETVIGNKGSIFMPCFNYDFPKTRHADLTIQETTLGFWPEWFRKQKNVVRSAHPMFSICGAGASAHKICQPERPELYAFGQGSTYDRLIESDSVLVLQGIGLRVATVVVQIEAMLGLPYRFNKPFFGQVTLSTGQTIEDNFYHFCFPLNNAYREDYAALEASLLSSGVMLKKPFGRGFIFAVRMKALYEFIKNFTKDDPFALLNCRPQYLYRFENGSEIAYTSPIK</sequence>
<keyword evidence="4 5" id="KW-0012">Acyltransferase</keyword>
<keyword evidence="3 5" id="KW-0808">Transferase</keyword>
<evidence type="ECO:0000313" key="7">
    <source>
        <dbReference type="Proteomes" id="UP000033434"/>
    </source>
</evidence>
<proteinExistence type="inferred from homology"/>
<evidence type="ECO:0000313" key="6">
    <source>
        <dbReference type="EMBL" id="KKE81966.1"/>
    </source>
</evidence>
<evidence type="ECO:0000256" key="3">
    <source>
        <dbReference type="ARBA" id="ARBA00022679"/>
    </source>
</evidence>
<evidence type="ECO:0000256" key="5">
    <source>
        <dbReference type="RuleBase" id="RU365031"/>
    </source>
</evidence>
<dbReference type="InterPro" id="IPR028345">
    <property type="entry name" value="Antibiotic_NAT-like"/>
</dbReference>
<dbReference type="SUPFAM" id="SSF110710">
    <property type="entry name" value="TTHA0583/YokD-like"/>
    <property type="match status" value="1"/>
</dbReference>
<dbReference type="EMBL" id="AUXW01000172">
    <property type="protein sequence ID" value="KKE81966.1"/>
    <property type="molecule type" value="Genomic_DNA"/>
</dbReference>
<name>A0A0F6A7Z1_9GAMM</name>
<reference evidence="6 7" key="1">
    <citation type="journal article" date="2015" name="BMC Genomics">
        <title>Genome mining reveals unlocked bioactive potential of marine Gram-negative bacteria.</title>
        <authorList>
            <person name="Machado H."/>
            <person name="Sonnenschein E.C."/>
            <person name="Melchiorsen J."/>
            <person name="Gram L."/>
        </authorList>
    </citation>
    <scope>NUCLEOTIDE SEQUENCE [LARGE SCALE GENOMIC DNA]</scope>
    <source>
        <strain evidence="6 7">S4054</strain>
    </source>
</reference>
<dbReference type="Pfam" id="PF02522">
    <property type="entry name" value="Antibiotic_NAT"/>
    <property type="match status" value="1"/>
</dbReference>
<comment type="catalytic activity">
    <reaction evidence="5">
        <text>a 2-deoxystreptamine antibiotic + acetyl-CoA = an N(3)-acetyl-2-deoxystreptamine antibiotic + CoA + H(+)</text>
        <dbReference type="Rhea" id="RHEA:12665"/>
        <dbReference type="ChEBI" id="CHEBI:15378"/>
        <dbReference type="ChEBI" id="CHEBI:57287"/>
        <dbReference type="ChEBI" id="CHEBI:57288"/>
        <dbReference type="ChEBI" id="CHEBI:57921"/>
        <dbReference type="ChEBI" id="CHEBI:77452"/>
        <dbReference type="EC" id="2.3.1.81"/>
    </reaction>
</comment>
<dbReference type="RefSeq" id="WP_046357554.1">
    <property type="nucleotide sequence ID" value="NZ_AUXW01000172.1"/>
</dbReference>
<comment type="caution">
    <text evidence="6">The sequence shown here is derived from an EMBL/GenBank/DDBJ whole genome shotgun (WGS) entry which is preliminary data.</text>
</comment>
<dbReference type="Proteomes" id="UP000033434">
    <property type="component" value="Unassembled WGS sequence"/>
</dbReference>
<evidence type="ECO:0000256" key="2">
    <source>
        <dbReference type="ARBA" id="ARBA00012882"/>
    </source>
</evidence>
<dbReference type="PANTHER" id="PTHR11104:SF0">
    <property type="entry name" value="SPBETA PROPHAGE-DERIVED AMINOGLYCOSIDE N(3')-ACETYLTRANSFERASE-LIKE PROTEIN YOKD"/>
    <property type="match status" value="1"/>
</dbReference>
<accession>A0A0F6A7Z1</accession>
<organism evidence="6 7">
    <name type="scientific">Pseudoalteromonas luteoviolacea S4054</name>
    <dbReference type="NCBI Taxonomy" id="1129367"/>
    <lineage>
        <taxon>Bacteria</taxon>
        <taxon>Pseudomonadati</taxon>
        <taxon>Pseudomonadota</taxon>
        <taxon>Gammaproteobacteria</taxon>
        <taxon>Alteromonadales</taxon>
        <taxon>Pseudoalteromonadaceae</taxon>
        <taxon>Pseudoalteromonas</taxon>
    </lineage>
</organism>
<evidence type="ECO:0000256" key="1">
    <source>
        <dbReference type="ARBA" id="ARBA00006383"/>
    </source>
</evidence>
<dbReference type="GO" id="GO:0046677">
    <property type="term" value="P:response to antibiotic"/>
    <property type="evidence" value="ECO:0007669"/>
    <property type="project" value="UniProtKB-KW"/>
</dbReference>
<keyword evidence="5" id="KW-0046">Antibiotic resistance</keyword>
<dbReference type="PATRIC" id="fig|1129367.4.peg.4138"/>
<dbReference type="PANTHER" id="PTHR11104">
    <property type="entry name" value="AMINOGLYCOSIDE N3-ACETYLTRANSFERASE"/>
    <property type="match status" value="1"/>
</dbReference>
<dbReference type="AlphaFoldDB" id="A0A0F6A7Z1"/>
<evidence type="ECO:0000256" key="4">
    <source>
        <dbReference type="ARBA" id="ARBA00023315"/>
    </source>
</evidence>
<dbReference type="InterPro" id="IPR003679">
    <property type="entry name" value="Amioglycoside_AcTrfase"/>
</dbReference>